<dbReference type="CDD" id="cd00473">
    <property type="entry name" value="bS6"/>
    <property type="match status" value="1"/>
</dbReference>
<comment type="caution">
    <text evidence="7">The sequence shown here is derived from an EMBL/GenBank/DDBJ whole genome shotgun (WGS) entry which is preliminary data.</text>
</comment>
<name>A0ABP8M429_9BACT</name>
<keyword evidence="3 6" id="KW-0687">Ribonucleoprotein</keyword>
<dbReference type="Gene3D" id="3.30.70.60">
    <property type="match status" value="1"/>
</dbReference>
<evidence type="ECO:0000256" key="6">
    <source>
        <dbReference type="HAMAP-Rule" id="MF_00360"/>
    </source>
</evidence>
<dbReference type="InterPro" id="IPR035980">
    <property type="entry name" value="Ribosomal_bS6_sf"/>
</dbReference>
<keyword evidence="6" id="KW-0699">rRNA-binding</keyword>
<evidence type="ECO:0000256" key="1">
    <source>
        <dbReference type="ARBA" id="ARBA00009512"/>
    </source>
</evidence>
<evidence type="ECO:0000313" key="8">
    <source>
        <dbReference type="Proteomes" id="UP001500552"/>
    </source>
</evidence>
<gene>
    <name evidence="6 7" type="primary">rpsF</name>
    <name evidence="7" type="ORF">GCM10023188_44820</name>
</gene>
<evidence type="ECO:0000256" key="2">
    <source>
        <dbReference type="ARBA" id="ARBA00022980"/>
    </source>
</evidence>
<dbReference type="NCBIfam" id="TIGR00166">
    <property type="entry name" value="S6"/>
    <property type="match status" value="1"/>
</dbReference>
<keyword evidence="8" id="KW-1185">Reference proteome</keyword>
<dbReference type="InterPro" id="IPR020814">
    <property type="entry name" value="Ribosomal_S6_plastid/chlpt"/>
</dbReference>
<dbReference type="HAMAP" id="MF_00360">
    <property type="entry name" value="Ribosomal_bS6"/>
    <property type="match status" value="1"/>
</dbReference>
<dbReference type="PANTHER" id="PTHR21011">
    <property type="entry name" value="MITOCHONDRIAL 28S RIBOSOMAL PROTEIN S6"/>
    <property type="match status" value="1"/>
</dbReference>
<keyword evidence="2 6" id="KW-0689">Ribosomal protein</keyword>
<dbReference type="Pfam" id="PF01250">
    <property type="entry name" value="Ribosomal_S6"/>
    <property type="match status" value="1"/>
</dbReference>
<proteinExistence type="inferred from homology"/>
<evidence type="ECO:0000256" key="4">
    <source>
        <dbReference type="ARBA" id="ARBA00035104"/>
    </source>
</evidence>
<reference evidence="8" key="1">
    <citation type="journal article" date="2019" name="Int. J. Syst. Evol. Microbiol.">
        <title>The Global Catalogue of Microorganisms (GCM) 10K type strain sequencing project: providing services to taxonomists for standard genome sequencing and annotation.</title>
        <authorList>
            <consortium name="The Broad Institute Genomics Platform"/>
            <consortium name="The Broad Institute Genome Sequencing Center for Infectious Disease"/>
            <person name="Wu L."/>
            <person name="Ma J."/>
        </authorList>
    </citation>
    <scope>NUCLEOTIDE SEQUENCE [LARGE SCALE GENOMIC DNA]</scope>
    <source>
        <strain evidence="8">JCM 17926</strain>
    </source>
</reference>
<evidence type="ECO:0000313" key="7">
    <source>
        <dbReference type="EMBL" id="GAA4443790.1"/>
    </source>
</evidence>
<dbReference type="PANTHER" id="PTHR21011:SF1">
    <property type="entry name" value="SMALL RIBOSOMAL SUBUNIT PROTEIN BS6M"/>
    <property type="match status" value="1"/>
</dbReference>
<evidence type="ECO:0000256" key="5">
    <source>
        <dbReference type="ARBA" id="ARBA00035294"/>
    </source>
</evidence>
<comment type="similarity">
    <text evidence="1 6">Belongs to the bacterial ribosomal protein bS6 family.</text>
</comment>
<dbReference type="InterPro" id="IPR014717">
    <property type="entry name" value="Transl_elong_EF1B/ribsomal_bS6"/>
</dbReference>
<dbReference type="EMBL" id="BAABHC010000039">
    <property type="protein sequence ID" value="GAA4443790.1"/>
    <property type="molecule type" value="Genomic_DNA"/>
</dbReference>
<accession>A0ABP8M429</accession>
<evidence type="ECO:0000256" key="3">
    <source>
        <dbReference type="ARBA" id="ARBA00023274"/>
    </source>
</evidence>
<dbReference type="Proteomes" id="UP001500552">
    <property type="component" value="Unassembled WGS sequence"/>
</dbReference>
<organism evidence="7 8">
    <name type="scientific">Pontibacter saemangeumensis</name>
    <dbReference type="NCBI Taxonomy" id="1084525"/>
    <lineage>
        <taxon>Bacteria</taxon>
        <taxon>Pseudomonadati</taxon>
        <taxon>Bacteroidota</taxon>
        <taxon>Cytophagia</taxon>
        <taxon>Cytophagales</taxon>
        <taxon>Hymenobacteraceae</taxon>
        <taxon>Pontibacter</taxon>
    </lineage>
</organism>
<protein>
    <recommendedName>
        <fullName evidence="5 6">Small ribosomal subunit protein bS6</fullName>
    </recommendedName>
</protein>
<keyword evidence="6" id="KW-0694">RNA-binding</keyword>
<dbReference type="SUPFAM" id="SSF54995">
    <property type="entry name" value="Ribosomal protein S6"/>
    <property type="match status" value="1"/>
</dbReference>
<comment type="function">
    <text evidence="4 6">Binds together with bS18 to 16S ribosomal RNA.</text>
</comment>
<dbReference type="GO" id="GO:0005840">
    <property type="term" value="C:ribosome"/>
    <property type="evidence" value="ECO:0007669"/>
    <property type="project" value="UniProtKB-KW"/>
</dbReference>
<sequence length="133" mass="15603">MQAKIKYTIEPMELKNYETVFILTPLLNEVQMQETVEKFRQVLKENGADIIHEENWGLRKLAYPIQKKSTGFYHLVEFKAPGTVIDALELAYRRDEKVVRFLTTALDKHAVAYNERRRNGEFKSQAKKEEVKA</sequence>
<dbReference type="InterPro" id="IPR000529">
    <property type="entry name" value="Ribosomal_bS6"/>
</dbReference>